<keyword evidence="2" id="KW-1185">Reference proteome</keyword>
<protein>
    <recommendedName>
        <fullName evidence="3">Immunoglobulin V-set domain-containing protein</fullName>
    </recommendedName>
</protein>
<comment type="caution">
    <text evidence="1">The sequence shown here is derived from an EMBL/GenBank/DDBJ whole genome shotgun (WGS) entry which is preliminary data.</text>
</comment>
<dbReference type="InterPro" id="IPR036179">
    <property type="entry name" value="Ig-like_dom_sf"/>
</dbReference>
<evidence type="ECO:0000313" key="2">
    <source>
        <dbReference type="Proteomes" id="UP001529510"/>
    </source>
</evidence>
<evidence type="ECO:0000313" key="1">
    <source>
        <dbReference type="EMBL" id="KAL0189472.1"/>
    </source>
</evidence>
<proteinExistence type="predicted"/>
<reference evidence="1 2" key="1">
    <citation type="submission" date="2024-05" db="EMBL/GenBank/DDBJ databases">
        <title>Genome sequencing and assembly of Indian major carp, Cirrhinus mrigala (Hamilton, 1822).</title>
        <authorList>
            <person name="Mohindra V."/>
            <person name="Chowdhury L.M."/>
            <person name="Lal K."/>
            <person name="Jena J.K."/>
        </authorList>
    </citation>
    <scope>NUCLEOTIDE SEQUENCE [LARGE SCALE GENOMIC DNA]</scope>
    <source>
        <strain evidence="1">CM1030</strain>
        <tissue evidence="1">Blood</tissue>
    </source>
</reference>
<feature type="non-terminal residue" evidence="1">
    <location>
        <position position="79"/>
    </location>
</feature>
<name>A0ABD0QTC9_CIRMR</name>
<dbReference type="SUPFAM" id="SSF48726">
    <property type="entry name" value="Immunoglobulin"/>
    <property type="match status" value="1"/>
</dbReference>
<dbReference type="EMBL" id="JAMKFB020000007">
    <property type="protein sequence ID" value="KAL0189472.1"/>
    <property type="molecule type" value="Genomic_DNA"/>
</dbReference>
<sequence>MRNVKETADESGSGIIYTDGDVKKHEEICKDDSASQTCIYTLTKRNLSLSDAGTYYCAVLVCGKILFGNGTSLEFSSIS</sequence>
<gene>
    <name evidence="1" type="ORF">M9458_016571</name>
</gene>
<dbReference type="AlphaFoldDB" id="A0ABD0QTC9"/>
<dbReference type="Proteomes" id="UP001529510">
    <property type="component" value="Unassembled WGS sequence"/>
</dbReference>
<evidence type="ECO:0008006" key="3">
    <source>
        <dbReference type="Google" id="ProtNLM"/>
    </source>
</evidence>
<accession>A0ABD0QTC9</accession>
<organism evidence="1 2">
    <name type="scientific">Cirrhinus mrigala</name>
    <name type="common">Mrigala</name>
    <dbReference type="NCBI Taxonomy" id="683832"/>
    <lineage>
        <taxon>Eukaryota</taxon>
        <taxon>Metazoa</taxon>
        <taxon>Chordata</taxon>
        <taxon>Craniata</taxon>
        <taxon>Vertebrata</taxon>
        <taxon>Euteleostomi</taxon>
        <taxon>Actinopterygii</taxon>
        <taxon>Neopterygii</taxon>
        <taxon>Teleostei</taxon>
        <taxon>Ostariophysi</taxon>
        <taxon>Cypriniformes</taxon>
        <taxon>Cyprinidae</taxon>
        <taxon>Labeoninae</taxon>
        <taxon>Labeonini</taxon>
        <taxon>Cirrhinus</taxon>
    </lineage>
</organism>
<dbReference type="InterPro" id="IPR013783">
    <property type="entry name" value="Ig-like_fold"/>
</dbReference>
<dbReference type="Gene3D" id="2.60.40.10">
    <property type="entry name" value="Immunoglobulins"/>
    <property type="match status" value="1"/>
</dbReference>